<feature type="compositionally biased region" description="Low complexity" evidence="1">
    <location>
        <begin position="91"/>
        <end position="115"/>
    </location>
</feature>
<evidence type="ECO:0000256" key="1">
    <source>
        <dbReference type="SAM" id="MobiDB-lite"/>
    </source>
</evidence>
<evidence type="ECO:0000313" key="2">
    <source>
        <dbReference type="EMBL" id="BBH93989.1"/>
    </source>
</evidence>
<protein>
    <submittedName>
        <fullName evidence="2">Uncharacterized protein</fullName>
    </submittedName>
</protein>
<name>A0A455T3L0_9CHLR</name>
<dbReference type="AlphaFoldDB" id="A0A455T3L0"/>
<accession>A0A455T3L0</accession>
<proteinExistence type="predicted"/>
<dbReference type="EMBL" id="AP019377">
    <property type="protein sequence ID" value="BBH93989.1"/>
    <property type="molecule type" value="Genomic_DNA"/>
</dbReference>
<sequence length="140" mass="15363">MMEEEGKLIKKSLWLFEYNRGDSALYLQQFYAVDEDDVRRQIEEFIRRADFPVYWERLRHLPGGFTIGYSSLKGTIYERPDGSLIEESETADAQVAAAGSAGSPPQSTAPTPQGGETAAPTVSESRPETACGPTSEEAPG</sequence>
<organism evidence="2">
    <name type="scientific">Thermogemmatispora argillosa</name>
    <dbReference type="NCBI Taxonomy" id="2045280"/>
    <lineage>
        <taxon>Bacteria</taxon>
        <taxon>Bacillati</taxon>
        <taxon>Chloroflexota</taxon>
        <taxon>Ktedonobacteria</taxon>
        <taxon>Thermogemmatisporales</taxon>
        <taxon>Thermogemmatisporaceae</taxon>
        <taxon>Thermogemmatispora</taxon>
    </lineage>
</organism>
<reference evidence="2" key="1">
    <citation type="submission" date="2018-12" db="EMBL/GenBank/DDBJ databases">
        <title>Novel natural products biosynthetic potential of the class Ktedonobacteria.</title>
        <authorList>
            <person name="Zheng Y."/>
            <person name="Saitou A."/>
            <person name="Wang C.M."/>
            <person name="Toyoda A."/>
            <person name="Minakuchi Y."/>
            <person name="Sekiguchi Y."/>
            <person name="Ueda K."/>
            <person name="Takano H."/>
            <person name="Sakai Y."/>
            <person name="Yokota A."/>
            <person name="Yabe S."/>
        </authorList>
    </citation>
    <scope>NUCLEOTIDE SEQUENCE</scope>
    <source>
        <strain evidence="2">A3-2</strain>
    </source>
</reference>
<feature type="region of interest" description="Disordered" evidence="1">
    <location>
        <begin position="89"/>
        <end position="140"/>
    </location>
</feature>
<gene>
    <name evidence="2" type="ORF">KTA_21880</name>
</gene>